<dbReference type="EMBL" id="KN846972">
    <property type="protein sequence ID" value="KIW79639.1"/>
    <property type="molecule type" value="Genomic_DNA"/>
</dbReference>
<evidence type="ECO:0000256" key="7">
    <source>
        <dbReference type="ARBA" id="ARBA00022840"/>
    </source>
</evidence>
<dbReference type="VEuPathDB" id="FungiDB:Z517_06253"/>
<feature type="domain" description="AAA+ ATPase" evidence="14">
    <location>
        <begin position="291"/>
        <end position="472"/>
    </location>
</feature>
<keyword evidence="7" id="KW-0067">ATP-binding</keyword>
<reference evidence="16 17" key="1">
    <citation type="submission" date="2015-01" db="EMBL/GenBank/DDBJ databases">
        <title>The Genome Sequence of Fonsecaea pedrosoi CBS 271.37.</title>
        <authorList>
            <consortium name="The Broad Institute Genomics Platform"/>
            <person name="Cuomo C."/>
            <person name="de Hoog S."/>
            <person name="Gorbushina A."/>
            <person name="Stielow B."/>
            <person name="Teixiera M."/>
            <person name="Abouelleil A."/>
            <person name="Chapman S.B."/>
            <person name="Priest M."/>
            <person name="Young S.K."/>
            <person name="Wortman J."/>
            <person name="Nusbaum C."/>
            <person name="Birren B."/>
        </authorList>
    </citation>
    <scope>NUCLEOTIDE SEQUENCE [LARGE SCALE GENOMIC DNA]</scope>
    <source>
        <strain evidence="16 17">CBS 271.37</strain>
    </source>
</reference>
<dbReference type="InterPro" id="IPR003959">
    <property type="entry name" value="ATPase_AAA_core"/>
</dbReference>
<dbReference type="Gene3D" id="3.40.50.300">
    <property type="entry name" value="P-loop containing nucleotide triphosphate hydrolases"/>
    <property type="match status" value="1"/>
</dbReference>
<dbReference type="GO" id="GO:0016887">
    <property type="term" value="F:ATP hydrolysis activity"/>
    <property type="evidence" value="ECO:0007669"/>
    <property type="project" value="InterPro"/>
</dbReference>
<comment type="subcellular location">
    <subcellularLocation>
        <location evidence="1">Mitochondrion inner membrane</location>
        <topology evidence="1">Single-pass membrane protein</topology>
    </subcellularLocation>
</comment>
<keyword evidence="17" id="KW-1185">Reference proteome</keyword>
<dbReference type="SUPFAM" id="SSF52540">
    <property type="entry name" value="P-loop containing nucleoside triphosphate hydrolases"/>
    <property type="match status" value="1"/>
</dbReference>
<dbReference type="PANTHER" id="PTHR23070">
    <property type="entry name" value="BCS1 AAA-TYPE ATPASE"/>
    <property type="match status" value="1"/>
</dbReference>
<keyword evidence="3 13" id="KW-0812">Transmembrane</keyword>
<evidence type="ECO:0000313" key="17">
    <source>
        <dbReference type="Proteomes" id="UP000053029"/>
    </source>
</evidence>
<comment type="catalytic activity">
    <reaction evidence="11">
        <text>ATP + H2O = ADP + phosphate + H(+)</text>
        <dbReference type="Rhea" id="RHEA:13065"/>
        <dbReference type="ChEBI" id="CHEBI:15377"/>
        <dbReference type="ChEBI" id="CHEBI:15378"/>
        <dbReference type="ChEBI" id="CHEBI:30616"/>
        <dbReference type="ChEBI" id="CHEBI:43474"/>
        <dbReference type="ChEBI" id="CHEBI:456216"/>
    </reaction>
    <physiologicalReaction direction="left-to-right" evidence="11">
        <dbReference type="Rhea" id="RHEA:13066"/>
    </physiologicalReaction>
</comment>
<dbReference type="GO" id="GO:0005743">
    <property type="term" value="C:mitochondrial inner membrane"/>
    <property type="evidence" value="ECO:0007669"/>
    <property type="project" value="UniProtKB-SubCell"/>
</dbReference>
<evidence type="ECO:0000256" key="5">
    <source>
        <dbReference type="ARBA" id="ARBA00022792"/>
    </source>
</evidence>
<dbReference type="InterPro" id="IPR027417">
    <property type="entry name" value="P-loop_NTPase"/>
</dbReference>
<dbReference type="STRING" id="1442368.A0A0D2H4S2"/>
<evidence type="ECO:0000256" key="10">
    <source>
        <dbReference type="ARBA" id="ARBA00023136"/>
    </source>
</evidence>
<evidence type="ECO:0000256" key="2">
    <source>
        <dbReference type="ARBA" id="ARBA00007448"/>
    </source>
</evidence>
<feature type="domain" description="BCS1 N-terminal" evidence="15">
    <location>
        <begin position="52"/>
        <end position="258"/>
    </location>
</feature>
<accession>A0A0D2H4S2</accession>
<dbReference type="InterPro" id="IPR057495">
    <property type="entry name" value="AAA_lid_BCS1"/>
</dbReference>
<evidence type="ECO:0000256" key="8">
    <source>
        <dbReference type="ARBA" id="ARBA00022989"/>
    </source>
</evidence>
<dbReference type="SMART" id="SM01024">
    <property type="entry name" value="BCS1_N"/>
    <property type="match status" value="1"/>
</dbReference>
<keyword evidence="5" id="KW-0999">Mitochondrion inner membrane</keyword>
<feature type="region of interest" description="Disordered" evidence="12">
    <location>
        <begin position="618"/>
        <end position="794"/>
    </location>
</feature>
<feature type="compositionally biased region" description="Polar residues" evidence="12">
    <location>
        <begin position="373"/>
        <end position="382"/>
    </location>
</feature>
<keyword evidence="8 13" id="KW-1133">Transmembrane helix</keyword>
<dbReference type="InterPro" id="IPR003593">
    <property type="entry name" value="AAA+_ATPase"/>
</dbReference>
<feature type="region of interest" description="Disordered" evidence="12">
    <location>
        <begin position="502"/>
        <end position="547"/>
    </location>
</feature>
<organism evidence="16 17">
    <name type="scientific">Fonsecaea pedrosoi CBS 271.37</name>
    <dbReference type="NCBI Taxonomy" id="1442368"/>
    <lineage>
        <taxon>Eukaryota</taxon>
        <taxon>Fungi</taxon>
        <taxon>Dikarya</taxon>
        <taxon>Ascomycota</taxon>
        <taxon>Pezizomycotina</taxon>
        <taxon>Eurotiomycetes</taxon>
        <taxon>Chaetothyriomycetidae</taxon>
        <taxon>Chaetothyriales</taxon>
        <taxon>Herpotrichiellaceae</taxon>
        <taxon>Fonsecaea</taxon>
    </lineage>
</organism>
<dbReference type="Pfam" id="PF08740">
    <property type="entry name" value="BCS1_N"/>
    <property type="match status" value="1"/>
</dbReference>
<dbReference type="InterPro" id="IPR050747">
    <property type="entry name" value="Mitochondrial_chaperone_BCS1"/>
</dbReference>
<evidence type="ECO:0000256" key="9">
    <source>
        <dbReference type="ARBA" id="ARBA00023128"/>
    </source>
</evidence>
<evidence type="ECO:0008006" key="18">
    <source>
        <dbReference type="Google" id="ProtNLM"/>
    </source>
</evidence>
<dbReference type="Pfam" id="PF25426">
    <property type="entry name" value="AAA_lid_BCS1"/>
    <property type="match status" value="1"/>
</dbReference>
<keyword evidence="9" id="KW-0496">Mitochondrion</keyword>
<evidence type="ECO:0000256" key="11">
    <source>
        <dbReference type="ARBA" id="ARBA00048778"/>
    </source>
</evidence>
<sequence length="794" mass="87770">MALPPQSDCSVSSGSIRLPLTLLDTLVPGSSHLASLLLGSGLDVSLFVSWGAILATVWAALHFGLIPAYQIVLKALTSSVIVEEYDPIYDHVLNWASAQKYLQNIRSLRAHTAGQYYDGLEDYEEDDPLQMQFREGMPEDTIFNFNNWSARAPPTFRPHSSSGWFFHSYRLFKLYRNRDRVASEYTGAVYERERLEISVIWLSPQPIKTMIQEAREFHLIRRTSTTTIKRPTPKSQRSGRGQAWTTIANRPSRSMATVVLDNEQKAAILKDFNDFLHPRTARWYSNRGIPYRRGYLFHGSPGTGKTSLSFALAGVFGLDIYCLALSEASLTEEDLILLFNSLPKRCILLLEDIDTAGLGRAPGSNDVGKRQTTDQLPSGGNNQDKKTPAENKDDKDDTSGVTGKATDQAGSVSKEPTFKNTLTFAGLLDAIDGVASQEGRVLIMTTNHVERLDEALTRPGRIDLTIKFDLATKQQIKDLFLRMYCADSIEMRRQPTKISHILPNQAETDRPGSSTFTDWGTGGNQTDGLENSHKDPPKPRLLSRETSNSSAVFDLAERFADSLPDRTLSPAEIQGFLLVRKKYPAQAVADVVQWRDEQIQKKIESKVNKDAVTAQVVGCDESRTESSDGGKTAGLSSCKKNEIPKQQQQQQQQKMMGVQNGFSDEITREEEDHNGPKEPTPSSTVEPGAGTLPRSGPVENGNGNGNNKGDETECGNDGEGITEDGDIDDQGDNQNGDSDTLCTRPRRLWVPHPHSDSRRHGPAAVNGYAHGDSDGDIDLDLDCDDDDDDDDVEF</sequence>
<feature type="compositionally biased region" description="Acidic residues" evidence="12">
    <location>
        <begin position="774"/>
        <end position="794"/>
    </location>
</feature>
<dbReference type="GeneID" id="25305743"/>
<evidence type="ECO:0000256" key="4">
    <source>
        <dbReference type="ARBA" id="ARBA00022741"/>
    </source>
</evidence>
<dbReference type="RefSeq" id="XP_013283447.1">
    <property type="nucleotide sequence ID" value="XM_013427993.1"/>
</dbReference>
<protein>
    <recommendedName>
        <fullName evidence="18">AAA+ ATPase domain-containing protein</fullName>
    </recommendedName>
</protein>
<feature type="region of interest" description="Disordered" evidence="12">
    <location>
        <begin position="360"/>
        <end position="413"/>
    </location>
</feature>
<dbReference type="HOGENOM" id="CLU_010189_4_0_1"/>
<keyword evidence="6" id="KW-0378">Hydrolase</keyword>
<feature type="compositionally biased region" description="Basic and acidic residues" evidence="12">
    <location>
        <begin position="383"/>
        <end position="398"/>
    </location>
</feature>
<evidence type="ECO:0000256" key="12">
    <source>
        <dbReference type="SAM" id="MobiDB-lite"/>
    </source>
</evidence>
<evidence type="ECO:0000256" key="6">
    <source>
        <dbReference type="ARBA" id="ARBA00022801"/>
    </source>
</evidence>
<keyword evidence="4" id="KW-0547">Nucleotide-binding</keyword>
<evidence type="ECO:0000256" key="13">
    <source>
        <dbReference type="SAM" id="Phobius"/>
    </source>
</evidence>
<proteinExistence type="inferred from homology"/>
<evidence type="ECO:0000256" key="3">
    <source>
        <dbReference type="ARBA" id="ARBA00022692"/>
    </source>
</evidence>
<feature type="transmembrane region" description="Helical" evidence="13">
    <location>
        <begin position="47"/>
        <end position="69"/>
    </location>
</feature>
<name>A0A0D2H4S2_9EURO</name>
<dbReference type="InterPro" id="IPR003960">
    <property type="entry name" value="ATPase_AAA_CS"/>
</dbReference>
<evidence type="ECO:0000259" key="14">
    <source>
        <dbReference type="SMART" id="SM00382"/>
    </source>
</evidence>
<dbReference type="InterPro" id="IPR014851">
    <property type="entry name" value="BCS1_N"/>
</dbReference>
<dbReference type="PROSITE" id="PS00674">
    <property type="entry name" value="AAA"/>
    <property type="match status" value="1"/>
</dbReference>
<dbReference type="SMART" id="SM00382">
    <property type="entry name" value="AAA"/>
    <property type="match status" value="1"/>
</dbReference>
<keyword evidence="10 13" id="KW-0472">Membrane</keyword>
<feature type="compositionally biased region" description="Acidic residues" evidence="12">
    <location>
        <begin position="712"/>
        <end position="731"/>
    </location>
</feature>
<dbReference type="Proteomes" id="UP000053029">
    <property type="component" value="Unassembled WGS sequence"/>
</dbReference>
<dbReference type="Pfam" id="PF00004">
    <property type="entry name" value="AAA"/>
    <property type="match status" value="2"/>
</dbReference>
<comment type="similarity">
    <text evidence="2">Belongs to the AAA ATPase family. BCS1 subfamily.</text>
</comment>
<dbReference type="AlphaFoldDB" id="A0A0D2H4S2"/>
<dbReference type="OrthoDB" id="10251412at2759"/>
<evidence type="ECO:0000313" key="16">
    <source>
        <dbReference type="EMBL" id="KIW79639.1"/>
    </source>
</evidence>
<gene>
    <name evidence="16" type="ORF">Z517_06253</name>
</gene>
<dbReference type="GO" id="GO:0005524">
    <property type="term" value="F:ATP binding"/>
    <property type="evidence" value="ECO:0007669"/>
    <property type="project" value="UniProtKB-KW"/>
</dbReference>
<evidence type="ECO:0000259" key="15">
    <source>
        <dbReference type="SMART" id="SM01024"/>
    </source>
</evidence>
<evidence type="ECO:0000256" key="1">
    <source>
        <dbReference type="ARBA" id="ARBA00004434"/>
    </source>
</evidence>